<dbReference type="EMBL" id="CP011371">
    <property type="protein sequence ID" value="AKJ28805.1"/>
    <property type="molecule type" value="Genomic_DNA"/>
</dbReference>
<accession>A0A0G3BQL8</accession>
<evidence type="ECO:0000313" key="1">
    <source>
        <dbReference type="EMBL" id="AKJ28805.1"/>
    </source>
</evidence>
<reference evidence="1 2" key="1">
    <citation type="submission" date="2015-05" db="EMBL/GenBank/DDBJ databases">
        <authorList>
            <person name="Tang B."/>
            <person name="Yu Y."/>
        </authorList>
    </citation>
    <scope>NUCLEOTIDE SEQUENCE [LARGE SCALE GENOMIC DNA]</scope>
    <source>
        <strain evidence="1 2">DSM 7029</strain>
    </source>
</reference>
<protein>
    <recommendedName>
        <fullName evidence="3">HMA domain-containing protein</fullName>
    </recommendedName>
</protein>
<dbReference type="KEGG" id="pbh:AAW51_2114"/>
<evidence type="ECO:0000313" key="2">
    <source>
        <dbReference type="Proteomes" id="UP000035352"/>
    </source>
</evidence>
<dbReference type="OrthoDB" id="9951901at2"/>
<dbReference type="RefSeq" id="WP_047194589.1">
    <property type="nucleotide sequence ID" value="NZ_CP011371.1"/>
</dbReference>
<dbReference type="Proteomes" id="UP000035352">
    <property type="component" value="Chromosome"/>
</dbReference>
<name>A0A0G3BQL8_9BURK</name>
<sequence length="79" mass="8338">MDSKQVKAAFGAAGIKVRVADQGLKFRVCTQNSEPYADRAAAKRVAASLGLTDVFAAPGGQFSQSHELIAYKPGSIRLV</sequence>
<proteinExistence type="predicted"/>
<keyword evidence="2" id="KW-1185">Reference proteome</keyword>
<gene>
    <name evidence="1" type="ORF">AAW51_2114</name>
</gene>
<organism evidence="1 2">
    <name type="scientific">Caldimonas brevitalea</name>
    <dbReference type="NCBI Taxonomy" id="413882"/>
    <lineage>
        <taxon>Bacteria</taxon>
        <taxon>Pseudomonadati</taxon>
        <taxon>Pseudomonadota</taxon>
        <taxon>Betaproteobacteria</taxon>
        <taxon>Burkholderiales</taxon>
        <taxon>Sphaerotilaceae</taxon>
        <taxon>Caldimonas</taxon>
    </lineage>
</organism>
<evidence type="ECO:0008006" key="3">
    <source>
        <dbReference type="Google" id="ProtNLM"/>
    </source>
</evidence>
<dbReference type="STRING" id="413882.AAW51_2114"/>
<dbReference type="AlphaFoldDB" id="A0A0G3BQL8"/>